<feature type="domain" description="Phosphodiester glycosidase" evidence="2">
    <location>
        <begin position="86"/>
        <end position="252"/>
    </location>
</feature>
<dbReference type="RefSeq" id="WP_138088370.1">
    <property type="nucleotide sequence ID" value="NZ_VAUV01000021.1"/>
</dbReference>
<keyword evidence="3" id="KW-0378">Hydrolase</keyword>
<proteinExistence type="predicted"/>
<keyword evidence="3" id="KW-0326">Glycosidase</keyword>
<dbReference type="Proteomes" id="UP000306196">
    <property type="component" value="Unassembled WGS sequence"/>
</dbReference>
<dbReference type="AlphaFoldDB" id="A0A5R8K8I2"/>
<dbReference type="Pfam" id="PF09992">
    <property type="entry name" value="NAGPA"/>
    <property type="match status" value="1"/>
</dbReference>
<dbReference type="OrthoDB" id="5515706at2"/>
<accession>A0A5R8K8I2</accession>
<dbReference type="EMBL" id="VAUV01000021">
    <property type="protein sequence ID" value="TLD68616.1"/>
    <property type="molecule type" value="Genomic_DNA"/>
</dbReference>
<dbReference type="GO" id="GO:0016798">
    <property type="term" value="F:hydrolase activity, acting on glycosyl bonds"/>
    <property type="evidence" value="ECO:0007669"/>
    <property type="project" value="UniProtKB-KW"/>
</dbReference>
<dbReference type="InterPro" id="IPR018711">
    <property type="entry name" value="NAGPA"/>
</dbReference>
<comment type="caution">
    <text evidence="3">The sequence shown here is derived from an EMBL/GenBank/DDBJ whole genome shotgun (WGS) entry which is preliminary data.</text>
</comment>
<protein>
    <submittedName>
        <fullName evidence="3">Phosphodiester glycosidase family protein</fullName>
    </submittedName>
</protein>
<evidence type="ECO:0000313" key="4">
    <source>
        <dbReference type="Proteomes" id="UP000306196"/>
    </source>
</evidence>
<evidence type="ECO:0000259" key="2">
    <source>
        <dbReference type="Pfam" id="PF09992"/>
    </source>
</evidence>
<name>A0A5R8K8I2_9BACT</name>
<reference evidence="3 4" key="1">
    <citation type="submission" date="2019-05" db="EMBL/GenBank/DDBJ databases">
        <title>Verrucobacter flavum gen. nov., sp. nov. a new member of the family Verrucomicrobiaceae.</title>
        <authorList>
            <person name="Szuroczki S."/>
            <person name="Abbaszade G."/>
            <person name="Szabo A."/>
            <person name="Felfoldi T."/>
            <person name="Schumann P."/>
            <person name="Boka K."/>
            <person name="Keki Z."/>
            <person name="Toumi M."/>
            <person name="Toth E."/>
        </authorList>
    </citation>
    <scope>NUCLEOTIDE SEQUENCE [LARGE SCALE GENOMIC DNA]</scope>
    <source>
        <strain evidence="3 4">MG-N-17</strain>
    </source>
</reference>
<evidence type="ECO:0000256" key="1">
    <source>
        <dbReference type="SAM" id="SignalP"/>
    </source>
</evidence>
<keyword evidence="1" id="KW-0732">Signal</keyword>
<evidence type="ECO:0000313" key="3">
    <source>
        <dbReference type="EMBL" id="TLD68616.1"/>
    </source>
</evidence>
<sequence length="256" mass="27959">MKLLLFCMVLCSTELLAQPAWRVASQSPAVDLGHGAVQVEKKIEGPVDAELTLIFFDSKRCTLRVVDQPSASAAVDLGKMAGSISGALAACNGGYFTPEFAPLGLSITASKRAGKFQRSSLLGGLVQVRRGRPMLLWRDEFSDVLGITDLVQAGPRLVNGGLAVKGLEAVRSRPRTFIMTDNDGKWAIGTCRYVTLRQLSDLLSIKGIITELEVDRALNLDGGRSTALWWKESSGKVRYRREFTHVRNFLVVVPRP</sequence>
<organism evidence="3 4">
    <name type="scientific">Phragmitibacter flavus</name>
    <dbReference type="NCBI Taxonomy" id="2576071"/>
    <lineage>
        <taxon>Bacteria</taxon>
        <taxon>Pseudomonadati</taxon>
        <taxon>Verrucomicrobiota</taxon>
        <taxon>Verrucomicrobiia</taxon>
        <taxon>Verrucomicrobiales</taxon>
        <taxon>Verrucomicrobiaceae</taxon>
        <taxon>Phragmitibacter</taxon>
    </lineage>
</organism>
<keyword evidence="4" id="KW-1185">Reference proteome</keyword>
<gene>
    <name evidence="3" type="ORF">FEM03_21480</name>
</gene>
<feature type="signal peptide" evidence="1">
    <location>
        <begin position="1"/>
        <end position="17"/>
    </location>
</feature>
<feature type="chain" id="PRO_5024428085" evidence="1">
    <location>
        <begin position="18"/>
        <end position="256"/>
    </location>
</feature>